<evidence type="ECO:0000259" key="5">
    <source>
        <dbReference type="Pfam" id="PF25954"/>
    </source>
</evidence>
<evidence type="ECO:0000259" key="7">
    <source>
        <dbReference type="Pfam" id="PF25975"/>
    </source>
</evidence>
<dbReference type="OrthoDB" id="9774837at2"/>
<evidence type="ECO:0000256" key="1">
    <source>
        <dbReference type="ARBA" id="ARBA00009477"/>
    </source>
</evidence>
<dbReference type="InterPro" id="IPR058647">
    <property type="entry name" value="BSH_CzcB-like"/>
</dbReference>
<gene>
    <name evidence="8" type="ORF">EV659_101381</name>
</gene>
<dbReference type="InterPro" id="IPR058648">
    <property type="entry name" value="HH_CzcB-like"/>
</dbReference>
<dbReference type="Pfam" id="PF25954">
    <property type="entry name" value="Beta-barrel_RND_2"/>
    <property type="match status" value="1"/>
</dbReference>
<feature type="signal peptide" evidence="3">
    <location>
        <begin position="1"/>
        <end position="42"/>
    </location>
</feature>
<dbReference type="GO" id="GO:0022857">
    <property type="term" value="F:transmembrane transporter activity"/>
    <property type="evidence" value="ECO:0007669"/>
    <property type="project" value="InterPro"/>
</dbReference>
<dbReference type="GO" id="GO:0015679">
    <property type="term" value="P:plasma membrane copper ion transport"/>
    <property type="evidence" value="ECO:0007669"/>
    <property type="project" value="TreeGrafter"/>
</dbReference>
<dbReference type="EMBL" id="SLXO01000001">
    <property type="protein sequence ID" value="TCP38477.1"/>
    <property type="molecule type" value="Genomic_DNA"/>
</dbReference>
<dbReference type="SUPFAM" id="SSF111369">
    <property type="entry name" value="HlyD-like secretion proteins"/>
    <property type="match status" value="1"/>
</dbReference>
<proteinExistence type="inferred from homology"/>
<dbReference type="RefSeq" id="WP_132706928.1">
    <property type="nucleotide sequence ID" value="NZ_JACIGF010000001.1"/>
</dbReference>
<evidence type="ECO:0000259" key="6">
    <source>
        <dbReference type="Pfam" id="PF25973"/>
    </source>
</evidence>
<dbReference type="Gene3D" id="2.40.30.170">
    <property type="match status" value="1"/>
</dbReference>
<dbReference type="InParanoid" id="A0A4R2PRV1"/>
<feature type="domain" description="CzcB-like alpha-helical hairpin" evidence="4">
    <location>
        <begin position="129"/>
        <end position="186"/>
    </location>
</feature>
<sequence length="403" mass="42409">MTIAHTLTNQMPMARVRLARTLAAGLLALGLAPVLGPQEAGAAQEASASTVHLTAGERATLDLQVGPVPAGSARALIEAPASLRFDADRTVRVGPRLPAKVLRVVADLGQRVEAGEVLAWLDSVALGKAKARYLSAAARFEAATAEHDREKRLAAEQISSEAEKLAAHAAFIEARAALDAAREELRLYGLSLDAIAAIEAGGDRPLSRYPLTSPQAGMVQARDAVPGQTLRPDDTPFLVVDTRVLWVVAEVYEKDIPRIAPGQRIDFTGRAVGGRLVAGTVDWVSASLDETTRTVRVRGHLDNSGGRLRDGQFGTARLHTEAAARTALMPVDAVQTLDGQPVVFVPGDTPDAFRAQPVSLGAEAHGRVEIRRGLDPGDRAVLVGAFALKSALTAAGRSAAHSH</sequence>
<dbReference type="Gene3D" id="2.40.420.20">
    <property type="match status" value="1"/>
</dbReference>
<comment type="similarity">
    <text evidence="1">Belongs to the membrane fusion protein (MFP) (TC 8.A.1) family.</text>
</comment>
<feature type="domain" description="CusB-like beta-barrel" evidence="5">
    <location>
        <begin position="245"/>
        <end position="321"/>
    </location>
</feature>
<organism evidence="8 9">
    <name type="scientific">Rhodothalassium salexigens DSM 2132</name>
    <dbReference type="NCBI Taxonomy" id="1188247"/>
    <lineage>
        <taxon>Bacteria</taxon>
        <taxon>Pseudomonadati</taxon>
        <taxon>Pseudomonadota</taxon>
        <taxon>Alphaproteobacteria</taxon>
        <taxon>Rhodothalassiales</taxon>
        <taxon>Rhodothalassiaceae</taxon>
        <taxon>Rhodothalassium</taxon>
    </lineage>
</organism>
<evidence type="ECO:0000313" key="8">
    <source>
        <dbReference type="EMBL" id="TCP38477.1"/>
    </source>
</evidence>
<feature type="domain" description="CzcB-like barrel-sandwich hybrid" evidence="6">
    <location>
        <begin position="89"/>
        <end position="241"/>
    </location>
</feature>
<keyword evidence="9" id="KW-1185">Reference proteome</keyword>
<dbReference type="InterPro" id="IPR051909">
    <property type="entry name" value="MFP_Cation_Efflux"/>
</dbReference>
<dbReference type="Pfam" id="PF25893">
    <property type="entry name" value="HH_CzcB"/>
    <property type="match status" value="1"/>
</dbReference>
<dbReference type="InterPro" id="IPR058649">
    <property type="entry name" value="CzcB_C"/>
</dbReference>
<dbReference type="InterPro" id="IPR006143">
    <property type="entry name" value="RND_pump_MFP"/>
</dbReference>
<keyword evidence="2" id="KW-0813">Transport</keyword>
<keyword evidence="3" id="KW-0732">Signal</keyword>
<dbReference type="InterPro" id="IPR058792">
    <property type="entry name" value="Beta-barrel_RND_2"/>
</dbReference>
<comment type="caution">
    <text evidence="8">The sequence shown here is derived from an EMBL/GenBank/DDBJ whole genome shotgun (WGS) entry which is preliminary data.</text>
</comment>
<dbReference type="Pfam" id="PF25975">
    <property type="entry name" value="CzcB_C"/>
    <property type="match status" value="1"/>
</dbReference>
<dbReference type="GO" id="GO:0030313">
    <property type="term" value="C:cell envelope"/>
    <property type="evidence" value="ECO:0007669"/>
    <property type="project" value="TreeGrafter"/>
</dbReference>
<dbReference type="NCBIfam" id="TIGR01730">
    <property type="entry name" value="RND_mfp"/>
    <property type="match status" value="1"/>
</dbReference>
<feature type="domain" description="CzcB-like C-terminal circularly permuted SH3-like" evidence="7">
    <location>
        <begin position="330"/>
        <end position="389"/>
    </location>
</feature>
<evidence type="ECO:0000313" key="9">
    <source>
        <dbReference type="Proteomes" id="UP000295399"/>
    </source>
</evidence>
<dbReference type="Gene3D" id="2.40.50.100">
    <property type="match status" value="1"/>
</dbReference>
<accession>A0A4R2PRV1</accession>
<dbReference type="PANTHER" id="PTHR30097">
    <property type="entry name" value="CATION EFFLUX SYSTEM PROTEIN CUSB"/>
    <property type="match status" value="1"/>
</dbReference>
<dbReference type="AlphaFoldDB" id="A0A4R2PRV1"/>
<dbReference type="GO" id="GO:0016020">
    <property type="term" value="C:membrane"/>
    <property type="evidence" value="ECO:0007669"/>
    <property type="project" value="InterPro"/>
</dbReference>
<evidence type="ECO:0000256" key="2">
    <source>
        <dbReference type="ARBA" id="ARBA00022448"/>
    </source>
</evidence>
<name>A0A4R2PRV1_RHOSA</name>
<protein>
    <submittedName>
        <fullName evidence="8">Cobalt-zinc-cadmium efflux system membrane fusion protein</fullName>
    </submittedName>
</protein>
<feature type="chain" id="PRO_5020528924" evidence="3">
    <location>
        <begin position="43"/>
        <end position="403"/>
    </location>
</feature>
<dbReference type="Pfam" id="PF25973">
    <property type="entry name" value="BSH_CzcB"/>
    <property type="match status" value="1"/>
</dbReference>
<dbReference type="PANTHER" id="PTHR30097:SF4">
    <property type="entry name" value="SLR6042 PROTEIN"/>
    <property type="match status" value="1"/>
</dbReference>
<dbReference type="FunFam" id="2.40.30.170:FF:000010">
    <property type="entry name" value="Efflux RND transporter periplasmic adaptor subunit"/>
    <property type="match status" value="1"/>
</dbReference>
<evidence type="ECO:0000256" key="3">
    <source>
        <dbReference type="SAM" id="SignalP"/>
    </source>
</evidence>
<dbReference type="Proteomes" id="UP000295399">
    <property type="component" value="Unassembled WGS sequence"/>
</dbReference>
<dbReference type="GO" id="GO:0060003">
    <property type="term" value="P:copper ion export"/>
    <property type="evidence" value="ECO:0007669"/>
    <property type="project" value="TreeGrafter"/>
</dbReference>
<reference evidence="8 9" key="1">
    <citation type="submission" date="2019-03" db="EMBL/GenBank/DDBJ databases">
        <title>Genomic Encyclopedia of Type Strains, Phase IV (KMG-IV): sequencing the most valuable type-strain genomes for metagenomic binning, comparative biology and taxonomic classification.</title>
        <authorList>
            <person name="Goeker M."/>
        </authorList>
    </citation>
    <scope>NUCLEOTIDE SEQUENCE [LARGE SCALE GENOMIC DNA]</scope>
    <source>
        <strain evidence="8 9">DSM 2132</strain>
    </source>
</reference>
<evidence type="ECO:0000259" key="4">
    <source>
        <dbReference type="Pfam" id="PF25893"/>
    </source>
</evidence>